<feature type="transmembrane region" description="Helical" evidence="8">
    <location>
        <begin position="412"/>
        <end position="431"/>
    </location>
</feature>
<keyword evidence="11" id="KW-1185">Reference proteome</keyword>
<evidence type="ECO:0000256" key="3">
    <source>
        <dbReference type="ARBA" id="ARBA00022448"/>
    </source>
</evidence>
<feature type="transmembrane region" description="Helical" evidence="8">
    <location>
        <begin position="345"/>
        <end position="369"/>
    </location>
</feature>
<feature type="transmembrane region" description="Helical" evidence="8">
    <location>
        <begin position="316"/>
        <end position="339"/>
    </location>
</feature>
<dbReference type="GO" id="GO:0005351">
    <property type="term" value="F:carbohydrate:proton symporter activity"/>
    <property type="evidence" value="ECO:0007669"/>
    <property type="project" value="TreeGrafter"/>
</dbReference>
<organism evidence="10 11">
    <name type="scientific">Knufia peltigerae</name>
    <dbReference type="NCBI Taxonomy" id="1002370"/>
    <lineage>
        <taxon>Eukaryota</taxon>
        <taxon>Fungi</taxon>
        <taxon>Dikarya</taxon>
        <taxon>Ascomycota</taxon>
        <taxon>Pezizomycotina</taxon>
        <taxon>Eurotiomycetes</taxon>
        <taxon>Chaetothyriomycetidae</taxon>
        <taxon>Chaetothyriales</taxon>
        <taxon>Trichomeriaceae</taxon>
        <taxon>Knufia</taxon>
    </lineage>
</organism>
<keyword evidence="4 8" id="KW-0812">Transmembrane</keyword>
<dbReference type="PRINTS" id="PR00171">
    <property type="entry name" value="SUGRTRNSPORT"/>
</dbReference>
<dbReference type="PROSITE" id="PS00217">
    <property type="entry name" value="SUGAR_TRANSPORT_2"/>
    <property type="match status" value="1"/>
</dbReference>
<protein>
    <recommendedName>
        <fullName evidence="9">Major facilitator superfamily (MFS) profile domain-containing protein</fullName>
    </recommendedName>
</protein>
<proteinExistence type="inferred from homology"/>
<comment type="similarity">
    <text evidence="2 7">Belongs to the major facilitator superfamily. Sugar transporter (TC 2.A.1.1) family.</text>
</comment>
<dbReference type="InterPro" id="IPR036259">
    <property type="entry name" value="MFS_trans_sf"/>
</dbReference>
<evidence type="ECO:0000256" key="1">
    <source>
        <dbReference type="ARBA" id="ARBA00004141"/>
    </source>
</evidence>
<evidence type="ECO:0000259" key="9">
    <source>
        <dbReference type="PROSITE" id="PS50850"/>
    </source>
</evidence>
<feature type="transmembrane region" description="Helical" evidence="8">
    <location>
        <begin position="252"/>
        <end position="273"/>
    </location>
</feature>
<evidence type="ECO:0000256" key="6">
    <source>
        <dbReference type="ARBA" id="ARBA00023136"/>
    </source>
</evidence>
<dbReference type="InterPro" id="IPR050360">
    <property type="entry name" value="MFS_Sugar_Transporters"/>
</dbReference>
<evidence type="ECO:0000256" key="2">
    <source>
        <dbReference type="ARBA" id="ARBA00010992"/>
    </source>
</evidence>
<comment type="subcellular location">
    <subcellularLocation>
        <location evidence="1">Membrane</location>
        <topology evidence="1">Multi-pass membrane protein</topology>
    </subcellularLocation>
</comment>
<evidence type="ECO:0000313" key="11">
    <source>
        <dbReference type="Proteomes" id="UP001172681"/>
    </source>
</evidence>
<evidence type="ECO:0000256" key="4">
    <source>
        <dbReference type="ARBA" id="ARBA00022692"/>
    </source>
</evidence>
<dbReference type="PROSITE" id="PS50850">
    <property type="entry name" value="MFS"/>
    <property type="match status" value="1"/>
</dbReference>
<keyword evidence="3 7" id="KW-0813">Transport</keyword>
<dbReference type="GO" id="GO:0016020">
    <property type="term" value="C:membrane"/>
    <property type="evidence" value="ECO:0007669"/>
    <property type="project" value="UniProtKB-SubCell"/>
</dbReference>
<evidence type="ECO:0000256" key="8">
    <source>
        <dbReference type="SAM" id="Phobius"/>
    </source>
</evidence>
<dbReference type="PANTHER" id="PTHR48022:SF28">
    <property type="entry name" value="MAJOR FACILITATOR SUPERFAMILY (MFS) PROFILE DOMAIN-CONTAINING PROTEIN-RELATED"/>
    <property type="match status" value="1"/>
</dbReference>
<dbReference type="AlphaFoldDB" id="A0AA38XQS5"/>
<dbReference type="InterPro" id="IPR020846">
    <property type="entry name" value="MFS_dom"/>
</dbReference>
<keyword evidence="5 8" id="KW-1133">Transmembrane helix</keyword>
<dbReference type="InterPro" id="IPR003663">
    <property type="entry name" value="Sugar/inositol_transpt"/>
</dbReference>
<feature type="domain" description="Major facilitator superfamily (MFS) profile" evidence="9">
    <location>
        <begin position="1"/>
        <end position="435"/>
    </location>
</feature>
<keyword evidence="6 8" id="KW-0472">Membrane</keyword>
<comment type="caution">
    <text evidence="10">The sequence shown here is derived from an EMBL/GenBank/DDBJ whole genome shotgun (WGS) entry which is preliminary data.</text>
</comment>
<gene>
    <name evidence="10" type="ORF">H2204_013270</name>
</gene>
<sequence length="483" mass="53331">MFGFDQAVLGTLSTQPAFLAAIGSTDTLIIGWVLSFFSVGAVFGSLLAVYVGFTTGRRFLIFMGCVLMVIGAALQAASFSLAQMLVGRFISGLGIGLMTSSVPVLLAEVAKAHRRGQVICLLFVCGVLGIALADWFDYGIIKHSTNPEYTWRFPVAFQAAFCLVTMATIPFLPESPRWLYAHGRDEDGDNVIARIYDVPEDADIVLRTRASLKVEAEIEAANEFQGWRWVVTCVKAIFYDTTEFKIGKRLRLVILISMLQELSGLNIIVAYSARMFQLNLGFDAMKAAMVSGIIQTVWALFVLASTLTIERFGRKITLYVGTIFCTLGMTGFTICISFGSQAAGWAGMIMLIIFYFGFGFGMLPISWLYPAEVLPSHLRHVGEGIGATTSWIFTFLTLFTGPIAIANTGWKIFILYIIFNFLALPFAYFMLVETKSKTLEEIDYAFGSLETMQGYEHRMVDAQERATHGNEKQPSAVDKDIQA</sequence>
<reference evidence="10" key="1">
    <citation type="submission" date="2022-10" db="EMBL/GenBank/DDBJ databases">
        <title>Culturing micro-colonial fungi from biological soil crusts in the Mojave desert and describing Neophaeococcomyces mojavensis, and introducing the new genera and species Taxawa tesnikishii.</title>
        <authorList>
            <person name="Kurbessoian T."/>
            <person name="Stajich J.E."/>
        </authorList>
    </citation>
    <scope>NUCLEOTIDE SEQUENCE</scope>
    <source>
        <strain evidence="10">TK_35</strain>
    </source>
</reference>
<dbReference type="SUPFAM" id="SSF103473">
    <property type="entry name" value="MFS general substrate transporter"/>
    <property type="match status" value="1"/>
</dbReference>
<dbReference type="NCBIfam" id="TIGR00879">
    <property type="entry name" value="SP"/>
    <property type="match status" value="1"/>
</dbReference>
<evidence type="ECO:0000256" key="5">
    <source>
        <dbReference type="ARBA" id="ARBA00022989"/>
    </source>
</evidence>
<feature type="transmembrane region" description="Helical" evidence="8">
    <location>
        <begin position="29"/>
        <end position="52"/>
    </location>
</feature>
<feature type="transmembrane region" description="Helical" evidence="8">
    <location>
        <begin position="285"/>
        <end position="304"/>
    </location>
</feature>
<evidence type="ECO:0000256" key="7">
    <source>
        <dbReference type="RuleBase" id="RU003346"/>
    </source>
</evidence>
<feature type="transmembrane region" description="Helical" evidence="8">
    <location>
        <begin position="381"/>
        <end position="406"/>
    </location>
</feature>
<accession>A0AA38XQS5</accession>
<feature type="transmembrane region" description="Helical" evidence="8">
    <location>
        <begin position="153"/>
        <end position="172"/>
    </location>
</feature>
<name>A0AA38XQS5_9EURO</name>
<dbReference type="EMBL" id="JAPDRN010000148">
    <property type="protein sequence ID" value="KAJ9617978.1"/>
    <property type="molecule type" value="Genomic_DNA"/>
</dbReference>
<feature type="transmembrane region" description="Helical" evidence="8">
    <location>
        <begin position="59"/>
        <end position="79"/>
    </location>
</feature>
<feature type="transmembrane region" description="Helical" evidence="8">
    <location>
        <begin position="118"/>
        <end position="141"/>
    </location>
</feature>
<evidence type="ECO:0000313" key="10">
    <source>
        <dbReference type="EMBL" id="KAJ9617978.1"/>
    </source>
</evidence>
<feature type="transmembrane region" description="Helical" evidence="8">
    <location>
        <begin position="85"/>
        <end position="106"/>
    </location>
</feature>
<dbReference type="InterPro" id="IPR005829">
    <property type="entry name" value="Sugar_transporter_CS"/>
</dbReference>
<dbReference type="InterPro" id="IPR005828">
    <property type="entry name" value="MFS_sugar_transport-like"/>
</dbReference>
<dbReference type="PANTHER" id="PTHR48022">
    <property type="entry name" value="PLASTIDIC GLUCOSE TRANSPORTER 4"/>
    <property type="match status" value="1"/>
</dbReference>
<dbReference type="Gene3D" id="1.20.1250.20">
    <property type="entry name" value="MFS general substrate transporter like domains"/>
    <property type="match status" value="1"/>
</dbReference>
<dbReference type="Pfam" id="PF00083">
    <property type="entry name" value="Sugar_tr"/>
    <property type="match status" value="1"/>
</dbReference>
<dbReference type="Proteomes" id="UP001172681">
    <property type="component" value="Unassembled WGS sequence"/>
</dbReference>